<gene>
    <name evidence="4" type="ORF">GOC74_14680</name>
</gene>
<feature type="compositionally biased region" description="Low complexity" evidence="1">
    <location>
        <begin position="72"/>
        <end position="92"/>
    </location>
</feature>
<feature type="domain" description="Protein-glutamine gamma-glutamyltransferase-like C-terminal" evidence="3">
    <location>
        <begin position="270"/>
        <end position="336"/>
    </location>
</feature>
<evidence type="ECO:0000259" key="3">
    <source>
        <dbReference type="Pfam" id="PF13559"/>
    </source>
</evidence>
<dbReference type="RefSeq" id="WP_170094893.1">
    <property type="nucleotide sequence ID" value="NZ_WOYG01000001.1"/>
</dbReference>
<feature type="compositionally biased region" description="Low complexity" evidence="1">
    <location>
        <begin position="44"/>
        <end position="61"/>
    </location>
</feature>
<proteinExistence type="predicted"/>
<feature type="transmembrane region" description="Helical" evidence="2">
    <location>
        <begin position="105"/>
        <end position="125"/>
    </location>
</feature>
<reference evidence="4" key="1">
    <citation type="submission" date="2019-12" db="EMBL/GenBank/DDBJ databases">
        <title>Whole-genome sequence of Halomicrobium mukohataei pws1.</title>
        <authorList>
            <person name="Verma D.K."/>
            <person name="Gopal K."/>
            <person name="Prasad E.S."/>
        </authorList>
    </citation>
    <scope>NUCLEOTIDE SEQUENCE</scope>
    <source>
        <strain evidence="4">Pws1</strain>
    </source>
</reference>
<keyword evidence="2" id="KW-1133">Transmembrane helix</keyword>
<feature type="region of interest" description="Disordered" evidence="1">
    <location>
        <begin position="233"/>
        <end position="265"/>
    </location>
</feature>
<keyword evidence="2" id="KW-0472">Membrane</keyword>
<sequence>MATNRPRAVIALLCIATLCYGSVLIQPGLNADLSGSAPDDTGISETTPSETGTATATPATGDNERTTEAASTPGQTATPTPTPTPRGDTPADGETGGGSSASPHWSLLFGVGGAVAVLLGVVVTLRRTETDDGRGSSGVPSLSLPALPSLPRLSQVTAAVLVTTADGIARVLDDLGTVIGGVLQALGRGVGPVAGMLARTAVSVPAALAAGIVSPLAALASVGSDAVSFVDDGLSSTPVQRDTPETDPRATGGGEPDEAAGPEPVESVVEAWERMAERVSVRNPTATTPVEYARAAIDQGLPPQPVRRLTELFRRTRYGPDAESDSRLERARAALDSIRGGEER</sequence>
<dbReference type="Pfam" id="PF13559">
    <property type="entry name" value="DUF4129"/>
    <property type="match status" value="1"/>
</dbReference>
<accession>A0A847U635</accession>
<name>A0A847U635_9EURY</name>
<evidence type="ECO:0000256" key="1">
    <source>
        <dbReference type="SAM" id="MobiDB-lite"/>
    </source>
</evidence>
<evidence type="ECO:0000256" key="2">
    <source>
        <dbReference type="SAM" id="Phobius"/>
    </source>
</evidence>
<organism evidence="4 5">
    <name type="scientific">Halomicrobium mukohataei</name>
    <dbReference type="NCBI Taxonomy" id="57705"/>
    <lineage>
        <taxon>Archaea</taxon>
        <taxon>Methanobacteriati</taxon>
        <taxon>Methanobacteriota</taxon>
        <taxon>Stenosarchaea group</taxon>
        <taxon>Halobacteria</taxon>
        <taxon>Halobacteriales</taxon>
        <taxon>Haloarculaceae</taxon>
        <taxon>Halomicrobium</taxon>
    </lineage>
</organism>
<dbReference type="InterPro" id="IPR025403">
    <property type="entry name" value="TgpA-like_C"/>
</dbReference>
<keyword evidence="2" id="KW-0812">Transmembrane</keyword>
<dbReference type="Proteomes" id="UP000608662">
    <property type="component" value="Unassembled WGS sequence"/>
</dbReference>
<dbReference type="OrthoDB" id="206550at2157"/>
<protein>
    <submittedName>
        <fullName evidence="4">DUF4129 domain-containing protein</fullName>
    </submittedName>
</protein>
<dbReference type="EMBL" id="WOYG01000001">
    <property type="protein sequence ID" value="NLV11173.1"/>
    <property type="molecule type" value="Genomic_DNA"/>
</dbReference>
<evidence type="ECO:0000313" key="4">
    <source>
        <dbReference type="EMBL" id="NLV11173.1"/>
    </source>
</evidence>
<feature type="region of interest" description="Disordered" evidence="1">
    <location>
        <begin position="36"/>
        <end position="101"/>
    </location>
</feature>
<comment type="caution">
    <text evidence="4">The sequence shown here is derived from an EMBL/GenBank/DDBJ whole genome shotgun (WGS) entry which is preliminary data.</text>
</comment>
<evidence type="ECO:0000313" key="5">
    <source>
        <dbReference type="Proteomes" id="UP000608662"/>
    </source>
</evidence>
<dbReference type="AlphaFoldDB" id="A0A847U635"/>